<dbReference type="Pfam" id="PF14223">
    <property type="entry name" value="Retrotran_gag_2"/>
    <property type="match status" value="1"/>
</dbReference>
<dbReference type="RefSeq" id="XP_040757882.1">
    <property type="nucleotide sequence ID" value="XM_040914024.1"/>
</dbReference>
<proteinExistence type="predicted"/>
<evidence type="ECO:0000313" key="1">
    <source>
        <dbReference type="EMBL" id="KZT00142.1"/>
    </source>
</evidence>
<sequence>MPKNTDYADSHNPYRMPYLTEDNWLPWKRRVQHVWKRKRLTKYVTGEIPILQPLPDIATAEEKAAREAEIADWEDKDSEAAEVMLMSMADDQLIHVSESGTSHEIWESLRIVKKKPGHHGLLAHQHMLYQPRAPDDKDMDDWLKELCQLREKLHQMGKLIPDDEFVSIILMSLLESWDSFMNSYFGAARGQSQSGNGTQITSQDLIAVIRNENCRRKS</sequence>
<dbReference type="AlphaFoldDB" id="A0A165B3B4"/>
<name>A0A165B3B4_9APHY</name>
<dbReference type="OrthoDB" id="2847449at2759"/>
<dbReference type="GeneID" id="63831052"/>
<organism evidence="1 2">
    <name type="scientific">Laetiporus sulphureus 93-53</name>
    <dbReference type="NCBI Taxonomy" id="1314785"/>
    <lineage>
        <taxon>Eukaryota</taxon>
        <taxon>Fungi</taxon>
        <taxon>Dikarya</taxon>
        <taxon>Basidiomycota</taxon>
        <taxon>Agaricomycotina</taxon>
        <taxon>Agaricomycetes</taxon>
        <taxon>Polyporales</taxon>
        <taxon>Laetiporus</taxon>
    </lineage>
</organism>
<dbReference type="InParanoid" id="A0A165B3B4"/>
<dbReference type="Proteomes" id="UP000076871">
    <property type="component" value="Unassembled WGS sequence"/>
</dbReference>
<gene>
    <name evidence="1" type="ORF">LAESUDRAFT_804143</name>
</gene>
<protein>
    <submittedName>
        <fullName evidence="1">Uncharacterized protein</fullName>
    </submittedName>
</protein>
<dbReference type="STRING" id="1314785.A0A165B3B4"/>
<evidence type="ECO:0000313" key="2">
    <source>
        <dbReference type="Proteomes" id="UP000076871"/>
    </source>
</evidence>
<accession>A0A165B3B4</accession>
<dbReference type="EMBL" id="KV427695">
    <property type="protein sequence ID" value="KZT00142.1"/>
    <property type="molecule type" value="Genomic_DNA"/>
</dbReference>
<keyword evidence="2" id="KW-1185">Reference proteome</keyword>
<reference evidence="1 2" key="1">
    <citation type="journal article" date="2016" name="Mol. Biol. Evol.">
        <title>Comparative Genomics of Early-Diverging Mushroom-Forming Fungi Provides Insights into the Origins of Lignocellulose Decay Capabilities.</title>
        <authorList>
            <person name="Nagy L.G."/>
            <person name="Riley R."/>
            <person name="Tritt A."/>
            <person name="Adam C."/>
            <person name="Daum C."/>
            <person name="Floudas D."/>
            <person name="Sun H."/>
            <person name="Yadav J.S."/>
            <person name="Pangilinan J."/>
            <person name="Larsson K.H."/>
            <person name="Matsuura K."/>
            <person name="Barry K."/>
            <person name="Labutti K."/>
            <person name="Kuo R."/>
            <person name="Ohm R.A."/>
            <person name="Bhattacharya S.S."/>
            <person name="Shirouzu T."/>
            <person name="Yoshinaga Y."/>
            <person name="Martin F.M."/>
            <person name="Grigoriev I.V."/>
            <person name="Hibbett D.S."/>
        </authorList>
    </citation>
    <scope>NUCLEOTIDE SEQUENCE [LARGE SCALE GENOMIC DNA]</scope>
    <source>
        <strain evidence="1 2">93-53</strain>
    </source>
</reference>